<name>A0A135L1U9_9BACI</name>
<keyword evidence="1" id="KW-0472">Membrane</keyword>
<reference evidence="2 3" key="1">
    <citation type="submission" date="2016-02" db="EMBL/GenBank/DDBJ databases">
        <title>Draft Genome for Tepidibacillus decaturensis nov. sp. Strain Z9, an Anaerobic, Moderately Thermophilic and Heterotrophic Bacterium from Deep Subsurface of the Illinois Basin, USA.</title>
        <authorList>
            <person name="Dong Y."/>
            <person name="Chang J.Y."/>
            <person name="Sanford R."/>
            <person name="Fouke B.W."/>
        </authorList>
    </citation>
    <scope>NUCLEOTIDE SEQUENCE [LARGE SCALE GENOMIC DNA]</scope>
    <source>
        <strain evidence="2 3">Z9</strain>
    </source>
</reference>
<dbReference type="EMBL" id="LSKU01000001">
    <property type="protein sequence ID" value="KXG42877.1"/>
    <property type="molecule type" value="Genomic_DNA"/>
</dbReference>
<accession>A0A135L1U9</accession>
<organism evidence="2 3">
    <name type="scientific">Tepidibacillus decaturensis</name>
    <dbReference type="NCBI Taxonomy" id="1413211"/>
    <lineage>
        <taxon>Bacteria</taxon>
        <taxon>Bacillati</taxon>
        <taxon>Bacillota</taxon>
        <taxon>Bacilli</taxon>
        <taxon>Bacillales</taxon>
        <taxon>Bacillaceae</taxon>
        <taxon>Tepidibacillus</taxon>
    </lineage>
</organism>
<keyword evidence="3" id="KW-1185">Reference proteome</keyword>
<sequence length="149" mass="17221">MMTVVVISILLSIVSLILAIVFAVIKKRKRFNQSILFTFAFIAILFASIFLLPEDVVTNSPEISKLYRVDDNISSVHFQKVYKKDNTYYVEVVWTGKENPPQNTVEAYDWLKTLEEMLSNQFKNYRPDAPIVLEYYNKGEKITSLAISK</sequence>
<dbReference type="RefSeq" id="WP_068722742.1">
    <property type="nucleotide sequence ID" value="NZ_LSKU01000001.1"/>
</dbReference>
<protein>
    <submittedName>
        <fullName evidence="2">Uncharacterized protein</fullName>
    </submittedName>
</protein>
<feature type="transmembrane region" description="Helical" evidence="1">
    <location>
        <begin position="6"/>
        <end position="25"/>
    </location>
</feature>
<feature type="transmembrane region" description="Helical" evidence="1">
    <location>
        <begin position="34"/>
        <end position="52"/>
    </location>
</feature>
<keyword evidence="1" id="KW-0812">Transmembrane</keyword>
<evidence type="ECO:0000256" key="1">
    <source>
        <dbReference type="SAM" id="Phobius"/>
    </source>
</evidence>
<comment type="caution">
    <text evidence="2">The sequence shown here is derived from an EMBL/GenBank/DDBJ whole genome shotgun (WGS) entry which is preliminary data.</text>
</comment>
<evidence type="ECO:0000313" key="3">
    <source>
        <dbReference type="Proteomes" id="UP000070352"/>
    </source>
</evidence>
<proteinExistence type="predicted"/>
<gene>
    <name evidence="2" type="ORF">U473_01655</name>
</gene>
<dbReference type="Proteomes" id="UP000070352">
    <property type="component" value="Unassembled WGS sequence"/>
</dbReference>
<dbReference type="AlphaFoldDB" id="A0A135L1U9"/>
<evidence type="ECO:0000313" key="2">
    <source>
        <dbReference type="EMBL" id="KXG42877.1"/>
    </source>
</evidence>
<keyword evidence="1" id="KW-1133">Transmembrane helix</keyword>